<keyword evidence="2 9" id="KW-0444">Lipid biosynthesis</keyword>
<accession>A0A9X4NT52</accession>
<keyword evidence="4" id="KW-0677">Repeat</keyword>
<dbReference type="PROSITE" id="PS50035">
    <property type="entry name" value="PLD"/>
    <property type="match status" value="2"/>
</dbReference>
<comment type="function">
    <text evidence="9">Catalyzes the phosphatidyl group transfer from one phosphatidylglycerol molecule to another to form cardiolipin (CL) (diphosphatidylglycerol) and glycerol.</text>
</comment>
<keyword evidence="1 9" id="KW-1003">Cell membrane</keyword>
<keyword evidence="12" id="KW-1185">Reference proteome</keyword>
<dbReference type="GO" id="GO:0032049">
    <property type="term" value="P:cardiolipin biosynthetic process"/>
    <property type="evidence" value="ECO:0007669"/>
    <property type="project" value="InterPro"/>
</dbReference>
<sequence>MGAMQGGHQLLLLEGGETLFPALVEAMDAARRVVHLETYIFEFAGSALSVAQALERAARRGVLVRLVLDGVGTPQVPPEWRRRFDAAGVRWRVYAPLGRLGLLIPSSWRRLHRKLCVVDGTVGFCGGINIIDDQDDVALGRLTAPRLDYSLRVAGPLVADMVETMEQLWWRLQAVRKARQREFMAAWDALRETLPVGDFSRLLQKFEAHSGSASGHGEPLGAGEGAFHFGVDDARACLLLRDNVSHRHDIERAYLKAIGEARQEVVIVNAYFIPGRKLRRALTMAAARGVRVRLLLQGRYEHFLQYHAARPVYQHLLNAGIEIHEYAPSALHAKVAVVDRRWATVGSTNLDPLSLLLAREANVMTTDRRFASQLHEHLEALVQRSGQTLSAHALGQRPWRQRVLDRLAFGVMRALLFITGHRY</sequence>
<gene>
    <name evidence="9" type="primary">clsB</name>
    <name evidence="11" type="ORF">H010_13039</name>
</gene>
<evidence type="ECO:0000256" key="9">
    <source>
        <dbReference type="HAMAP-Rule" id="MF_01917"/>
    </source>
</evidence>
<dbReference type="HAMAP" id="MF_01917">
    <property type="entry name" value="Cardiolipin_synth_ClsB"/>
    <property type="match status" value="1"/>
</dbReference>
<evidence type="ECO:0000256" key="2">
    <source>
        <dbReference type="ARBA" id="ARBA00022516"/>
    </source>
</evidence>
<keyword evidence="3 9" id="KW-0808">Transferase</keyword>
<protein>
    <recommendedName>
        <fullName evidence="9">Cardiolipin synthase B</fullName>
        <shortName evidence="9">CL synthase</shortName>
        <ecNumber evidence="9">2.7.8.-</ecNumber>
    </recommendedName>
</protein>
<evidence type="ECO:0000259" key="10">
    <source>
        <dbReference type="PROSITE" id="PS50035"/>
    </source>
</evidence>
<dbReference type="PANTHER" id="PTHR21248:SF23">
    <property type="entry name" value="CARDIOLIPIN SYNTHASE B"/>
    <property type="match status" value="1"/>
</dbReference>
<evidence type="ECO:0000313" key="11">
    <source>
        <dbReference type="EMBL" id="MDG5976184.1"/>
    </source>
</evidence>
<keyword evidence="7 9" id="KW-0594">Phospholipid biosynthesis</keyword>
<comment type="caution">
    <text evidence="11">The sequence shown here is derived from an EMBL/GenBank/DDBJ whole genome shotgun (WGS) entry which is preliminary data.</text>
</comment>
<dbReference type="NCBIfam" id="NF008427">
    <property type="entry name" value="PRK11263.1"/>
    <property type="match status" value="1"/>
</dbReference>
<dbReference type="EMBL" id="AOGK01000010">
    <property type="protein sequence ID" value="MDG5976184.1"/>
    <property type="molecule type" value="Genomic_DNA"/>
</dbReference>
<feature type="active site" evidence="9">
    <location>
        <position position="119"/>
    </location>
</feature>
<keyword evidence="5 9" id="KW-0443">Lipid metabolism</keyword>
<evidence type="ECO:0000256" key="5">
    <source>
        <dbReference type="ARBA" id="ARBA00023098"/>
    </source>
</evidence>
<evidence type="ECO:0000256" key="3">
    <source>
        <dbReference type="ARBA" id="ARBA00022679"/>
    </source>
</evidence>
<dbReference type="PANTHER" id="PTHR21248">
    <property type="entry name" value="CARDIOLIPIN SYNTHASE"/>
    <property type="match status" value="1"/>
</dbReference>
<evidence type="ECO:0000256" key="4">
    <source>
        <dbReference type="ARBA" id="ARBA00022737"/>
    </source>
</evidence>
<keyword evidence="8 9" id="KW-1208">Phospholipid metabolism</keyword>
<feature type="active site" evidence="9">
    <location>
        <position position="339"/>
    </location>
</feature>
<feature type="active site" evidence="9">
    <location>
        <position position="332"/>
    </location>
</feature>
<feature type="active site" evidence="9">
    <location>
        <position position="114"/>
    </location>
</feature>
<dbReference type="GO" id="GO:0005886">
    <property type="term" value="C:plasma membrane"/>
    <property type="evidence" value="ECO:0007669"/>
    <property type="project" value="UniProtKB-SubCell"/>
</dbReference>
<evidence type="ECO:0000256" key="6">
    <source>
        <dbReference type="ARBA" id="ARBA00023136"/>
    </source>
</evidence>
<dbReference type="Proteomes" id="UP001152876">
    <property type="component" value="Unassembled WGS sequence"/>
</dbReference>
<proteinExistence type="inferred from homology"/>
<evidence type="ECO:0000256" key="8">
    <source>
        <dbReference type="ARBA" id="ARBA00023264"/>
    </source>
</evidence>
<dbReference type="InterPro" id="IPR001736">
    <property type="entry name" value="PLipase_D/transphosphatidylase"/>
</dbReference>
<dbReference type="InterPro" id="IPR030872">
    <property type="entry name" value="Cardiolipin_synth_ClsB"/>
</dbReference>
<feature type="active site" evidence="9">
    <location>
        <position position="112"/>
    </location>
</feature>
<dbReference type="GO" id="GO:0008808">
    <property type="term" value="F:cardiolipin synthase activity"/>
    <property type="evidence" value="ECO:0007669"/>
    <property type="project" value="InterPro"/>
</dbReference>
<feature type="domain" description="PLD phosphodiesterase" evidence="10">
    <location>
        <begin position="327"/>
        <end position="354"/>
    </location>
</feature>
<name>A0A9X4NT52_9BURK</name>
<dbReference type="CDD" id="cd09159">
    <property type="entry name" value="PLDc_ybhO_like_2"/>
    <property type="match status" value="1"/>
</dbReference>
<dbReference type="InterPro" id="IPR025202">
    <property type="entry name" value="PLD-like_dom"/>
</dbReference>
<evidence type="ECO:0000256" key="1">
    <source>
        <dbReference type="ARBA" id="ARBA00022475"/>
    </source>
</evidence>
<dbReference type="Pfam" id="PF13091">
    <property type="entry name" value="PLDc_2"/>
    <property type="match status" value="2"/>
</dbReference>
<feature type="domain" description="PLD phosphodiesterase" evidence="10">
    <location>
        <begin position="107"/>
        <end position="134"/>
    </location>
</feature>
<reference evidence="11" key="1">
    <citation type="submission" date="2013-01" db="EMBL/GenBank/DDBJ databases">
        <title>Genome draft of Hydrogenophaga taeniospiralis 2K1.</title>
        <authorList>
            <person name="Gomila M."/>
            <person name="Lalucat J."/>
        </authorList>
    </citation>
    <scope>NUCLEOTIDE SEQUENCE</scope>
    <source>
        <strain evidence="11">CCUG 15921</strain>
    </source>
</reference>
<evidence type="ECO:0000313" key="12">
    <source>
        <dbReference type="Proteomes" id="UP001152876"/>
    </source>
</evidence>
<keyword evidence="6 9" id="KW-0472">Membrane</keyword>
<dbReference type="CDD" id="cd09110">
    <property type="entry name" value="PLDc_CLS_1"/>
    <property type="match status" value="1"/>
</dbReference>
<comment type="similarity">
    <text evidence="9">Belongs to the phospholipase D family. Cardiolipin synthase subfamily. ClsB sub-subfamily.</text>
</comment>
<comment type="subcellular location">
    <subcellularLocation>
        <location evidence="9">Cell membrane</location>
        <topology evidence="9">Peripheral membrane protein</topology>
    </subcellularLocation>
</comment>
<evidence type="ECO:0000256" key="7">
    <source>
        <dbReference type="ARBA" id="ARBA00023209"/>
    </source>
</evidence>
<dbReference type="SUPFAM" id="SSF56024">
    <property type="entry name" value="Phospholipase D/nuclease"/>
    <property type="match status" value="2"/>
</dbReference>
<comment type="catalytic activity">
    <reaction evidence="9">
        <text>2 a 1,2-diacyl-sn-glycero-3-phospho-(1'-sn-glycerol) = a cardiolipin + glycerol</text>
        <dbReference type="Rhea" id="RHEA:31451"/>
        <dbReference type="ChEBI" id="CHEBI:17754"/>
        <dbReference type="ChEBI" id="CHEBI:62237"/>
        <dbReference type="ChEBI" id="CHEBI:64716"/>
    </reaction>
</comment>
<organism evidence="11 12">
    <name type="scientific">Hydrogenophaga taeniospiralis CCUG 15921</name>
    <dbReference type="NCBI Taxonomy" id="1281780"/>
    <lineage>
        <taxon>Bacteria</taxon>
        <taxon>Pseudomonadati</taxon>
        <taxon>Pseudomonadota</taxon>
        <taxon>Betaproteobacteria</taxon>
        <taxon>Burkholderiales</taxon>
        <taxon>Comamonadaceae</taxon>
        <taxon>Hydrogenophaga</taxon>
    </lineage>
</organism>
<dbReference type="Gene3D" id="3.30.870.10">
    <property type="entry name" value="Endonuclease Chain A"/>
    <property type="match status" value="2"/>
</dbReference>
<dbReference type="EC" id="2.7.8.-" evidence="9"/>
<dbReference type="SMART" id="SM00155">
    <property type="entry name" value="PLDc"/>
    <property type="match status" value="2"/>
</dbReference>
<feature type="active site" evidence="9">
    <location>
        <position position="334"/>
    </location>
</feature>
<dbReference type="AlphaFoldDB" id="A0A9X4NT52"/>